<feature type="binding site" evidence="3">
    <location>
        <position position="323"/>
    </location>
    <ligand>
        <name>Mg(2+)</name>
        <dbReference type="ChEBI" id="CHEBI:18420"/>
        <note>structural</note>
    </ligand>
</feature>
<feature type="binding site" evidence="3">
    <location>
        <begin position="101"/>
        <end position="102"/>
    </location>
    <ligand>
        <name>substrate</name>
    </ligand>
</feature>
<dbReference type="Proteomes" id="UP000271590">
    <property type="component" value="Unassembled WGS sequence"/>
</dbReference>
<feature type="region of interest" description="RU C" evidence="3">
    <location>
        <begin position="276"/>
        <end position="390"/>
    </location>
</feature>
<dbReference type="AlphaFoldDB" id="A0A3P3EQG8"/>
<feature type="binding site" evidence="3">
    <location>
        <begin position="253"/>
        <end position="254"/>
    </location>
    <ligand>
        <name>substrate</name>
    </ligand>
</feature>
<feature type="region of interest" description="RU A" evidence="3">
    <location>
        <begin position="1"/>
        <end position="121"/>
    </location>
</feature>
<dbReference type="NCBIfam" id="TIGR02714">
    <property type="entry name" value="amido_AtzD_TrzD"/>
    <property type="match status" value="1"/>
</dbReference>
<dbReference type="Pfam" id="PF09663">
    <property type="entry name" value="Amido_AtzD_TrzD"/>
    <property type="match status" value="1"/>
</dbReference>
<dbReference type="Gene3D" id="3.30.1330.180">
    <property type="entry name" value="Cyanuric acid hydrolase/Barbiturase, RU B"/>
    <property type="match status" value="1"/>
</dbReference>
<comment type="subunit">
    <text evidence="3">Homotetramer.</text>
</comment>
<comment type="domain">
    <text evidence="3">The monomer structure is formed from three repeating units (RUs) that share the same structure as one another. The monomer and the active site possess nearly threefold rotational symmetry, to the extent that the active site possesses three potential Ser-Lys catalytic dyads, but one of the 3 active site surfaces varies in composition suggesting it is involved in confering substrate specificity.</text>
</comment>
<evidence type="ECO:0000256" key="1">
    <source>
        <dbReference type="ARBA" id="ARBA00010947"/>
    </source>
</evidence>
<keyword evidence="3" id="KW-0460">Magnesium</keyword>
<comment type="similarity">
    <text evidence="1 3">Belongs to the cyclic amide hydrolase (CyAH) family.</text>
</comment>
<feature type="binding site" evidence="3">
    <location>
        <position position="377"/>
    </location>
    <ligand>
        <name>Mg(2+)</name>
        <dbReference type="ChEBI" id="CHEBI:18420"/>
        <note>structural</note>
    </ligand>
</feature>
<dbReference type="GO" id="GO:0016812">
    <property type="term" value="F:hydrolase activity, acting on carbon-nitrogen (but not peptide) bonds, in cyclic amides"/>
    <property type="evidence" value="ECO:0007669"/>
    <property type="project" value="UniProtKB-UniRule"/>
</dbReference>
<feature type="binding site" evidence="3">
    <location>
        <begin position="369"/>
        <end position="370"/>
    </location>
    <ligand>
        <name>substrate</name>
    </ligand>
</feature>
<feature type="active site" evidence="3">
    <location>
        <position position="183"/>
    </location>
</feature>
<dbReference type="Gene3D" id="3.30.1330.160">
    <property type="entry name" value="Cyanuric acid hydrolase/Barbituras, RU C"/>
    <property type="match status" value="1"/>
</dbReference>
<dbReference type="InterPro" id="IPR043007">
    <property type="entry name" value="AtzD/Barbiturase_RUC"/>
</dbReference>
<dbReference type="GO" id="GO:0046872">
    <property type="term" value="F:metal ion binding"/>
    <property type="evidence" value="ECO:0007669"/>
    <property type="project" value="UniProtKB-UniRule"/>
</dbReference>
<dbReference type="InterPro" id="IPR043008">
    <property type="entry name" value="AtzD/Barbiturase_RUA"/>
</dbReference>
<comment type="caution">
    <text evidence="4">The sequence shown here is derived from an EMBL/GenBank/DDBJ whole genome shotgun (WGS) entry which is preliminary data.</text>
</comment>
<evidence type="ECO:0000256" key="2">
    <source>
        <dbReference type="ARBA" id="ARBA00022801"/>
    </source>
</evidence>
<dbReference type="InterPro" id="IPR014086">
    <property type="entry name" value="AtzD/Barbiturase"/>
</dbReference>
<dbReference type="EC" id="3.5.2.-" evidence="3"/>
<evidence type="ECO:0000256" key="3">
    <source>
        <dbReference type="HAMAP-Rule" id="MF_01989"/>
    </source>
</evidence>
<feature type="binding site" evidence="3">
    <location>
        <position position="350"/>
    </location>
    <ligand>
        <name>substrate</name>
    </ligand>
</feature>
<organism evidence="4 5">
    <name type="scientific">Variovorax beijingensis</name>
    <dbReference type="NCBI Taxonomy" id="2496117"/>
    <lineage>
        <taxon>Bacteria</taxon>
        <taxon>Pseudomonadati</taxon>
        <taxon>Pseudomonadota</taxon>
        <taxon>Betaproteobacteria</taxon>
        <taxon>Burkholderiales</taxon>
        <taxon>Comamonadaceae</taxon>
        <taxon>Variovorax</taxon>
    </lineage>
</organism>
<feature type="active site" description="Nucleophile" evidence="3">
    <location>
        <position position="253"/>
    </location>
</feature>
<protein>
    <recommendedName>
        <fullName evidence="3">Cyclic amide hydrolase</fullName>
        <shortName evidence="3">CyAH</shortName>
        <ecNumber evidence="3">3.5.2.-</ecNumber>
    </recommendedName>
    <alternativeName>
        <fullName evidence="3">Ring-opening amidohydrolase</fullName>
    </alternativeName>
</protein>
<proteinExistence type="inferred from homology"/>
<dbReference type="Gene3D" id="3.30.1330.170">
    <property type="entry name" value="Cyanuric acid hydrolase/Barbiturase, RU A"/>
    <property type="match status" value="1"/>
</dbReference>
<feature type="binding site" evidence="3">
    <location>
        <position position="375"/>
    </location>
    <ligand>
        <name>Mg(2+)</name>
        <dbReference type="ChEBI" id="CHEBI:18420"/>
        <note>structural</note>
    </ligand>
</feature>
<dbReference type="RefSeq" id="WP_124958911.1">
    <property type="nucleotide sequence ID" value="NZ_RQXU01000006.1"/>
</dbReference>
<dbReference type="EMBL" id="RQXU01000006">
    <property type="protein sequence ID" value="RRH88654.1"/>
    <property type="molecule type" value="Genomic_DNA"/>
</dbReference>
<name>A0A3P3EQG8_9BURK</name>
<accession>A0A3P3EQG8</accession>
<feature type="binding site" evidence="3">
    <location>
        <position position="376"/>
    </location>
    <ligand>
        <name>Mg(2+)</name>
        <dbReference type="ChEBI" id="CHEBI:18420"/>
        <note>structural</note>
    </ligand>
</feature>
<feature type="binding site" evidence="3">
    <location>
        <position position="380"/>
    </location>
    <ligand>
        <name>Mg(2+)</name>
        <dbReference type="ChEBI" id="CHEBI:18420"/>
        <note>structural</note>
    </ligand>
</feature>
<evidence type="ECO:0000313" key="5">
    <source>
        <dbReference type="Proteomes" id="UP000271590"/>
    </source>
</evidence>
<dbReference type="HAMAP" id="MF_01989">
    <property type="entry name" value="Cyc_amidohydrol"/>
    <property type="match status" value="1"/>
</dbReference>
<sequence length="390" mass="39519">MDAHTLLPPGIAPTQAATRPRLAVHRLPMAHPGDLSALAALFDQGAIEPAQVVAVIGKTEGNGGVNDFTRGYFTQTLMSLLAARLGRPAAELLRELPCILSGGTEGVLSPHYVVFARSGRPAADAAAGPGPGALAIGTAVSAPLPAQHVGRWAQVASVAGAVREAMRGAGIARAEDVAFVQVKCPCVTAARAQAAAAAGHTVLTADSGHSMAAARAAGAFGVAIALGELPDDPALEAAMLLDFERFSRRASISSGVEVEANEVIVLGHSAAWEGTLRMACAPMRDALDIGAVAEALRPLGMNAAPQLSAADAARVAAVFVKCEPDRRGHVRGARHTMLDDTDINAQRHIRGAVGGMVAGVLGDARIFVSGGAEHQGPDGGGLVAVIAHAA</sequence>
<keyword evidence="3" id="KW-0479">Metal-binding</keyword>
<feature type="binding site" evidence="3">
    <location>
        <position position="70"/>
    </location>
    <ligand>
        <name>substrate</name>
    </ligand>
</feature>
<evidence type="ECO:0000313" key="4">
    <source>
        <dbReference type="EMBL" id="RRH88654.1"/>
    </source>
</evidence>
<comment type="caution">
    <text evidence="3">Lacks conserved residue(s) required for the propagation of feature annotation.</text>
</comment>
<comment type="function">
    <text evidence="3">Cyclic amide hydrolase of unknown substrate specificity. Catalyzes the hydrolytic ring-opening of a cyclic amide. Does not act on cyanuric acid nor barbituric acid.</text>
</comment>
<feature type="binding site" evidence="3">
    <location>
        <position position="372"/>
    </location>
    <ligand>
        <name>Mg(2+)</name>
        <dbReference type="ChEBI" id="CHEBI:18420"/>
        <note>structural</note>
    </ligand>
</feature>
<feature type="binding site" evidence="3">
    <location>
        <position position="215"/>
    </location>
    <ligand>
        <name>substrate</name>
    </ligand>
</feature>
<reference evidence="4 5" key="1">
    <citation type="submission" date="2018-11" db="EMBL/GenBank/DDBJ databases">
        <title>The genome of Variovorax sp T529.</title>
        <authorList>
            <person name="Gao J."/>
        </authorList>
    </citation>
    <scope>NUCLEOTIDE SEQUENCE [LARGE SCALE GENOMIC DNA]</scope>
    <source>
        <strain evidence="4 5">T529</strain>
    </source>
</reference>
<keyword evidence="2 3" id="KW-0378">Hydrolase</keyword>
<gene>
    <name evidence="4" type="ORF">EH244_13620</name>
</gene>
<dbReference type="InterPro" id="IPR043006">
    <property type="entry name" value="AtzD/Barbiturase_RUB"/>
</dbReference>